<dbReference type="EMBL" id="KV449539">
    <property type="protein sequence ID" value="OAX31182.1"/>
    <property type="molecule type" value="Genomic_DNA"/>
</dbReference>
<feature type="region of interest" description="Disordered" evidence="1">
    <location>
        <begin position="1"/>
        <end position="44"/>
    </location>
</feature>
<reference evidence="3 4" key="1">
    <citation type="submission" date="2016-06" db="EMBL/GenBank/DDBJ databases">
        <title>Comparative genomics of the ectomycorrhizal sister species Rhizopogon vinicolor and Rhizopogon vesiculosus (Basidiomycota: Boletales) reveals a divergence of the mating type B locus.</title>
        <authorList>
            <consortium name="DOE Joint Genome Institute"/>
            <person name="Mujic A.B."/>
            <person name="Kuo A."/>
            <person name="Tritt A."/>
            <person name="Lipzen A."/>
            <person name="Chen C."/>
            <person name="Johnson J."/>
            <person name="Sharma A."/>
            <person name="Barry K."/>
            <person name="Grigoriev I.V."/>
            <person name="Spatafora J.W."/>
        </authorList>
    </citation>
    <scope>NUCLEOTIDE SEQUENCE [LARGE SCALE GENOMIC DNA]</scope>
    <source>
        <strain evidence="3 4">AM-OR11-026</strain>
    </source>
</reference>
<protein>
    <submittedName>
        <fullName evidence="3">Uncharacterized protein</fullName>
    </submittedName>
</protein>
<evidence type="ECO:0000256" key="1">
    <source>
        <dbReference type="SAM" id="MobiDB-lite"/>
    </source>
</evidence>
<dbReference type="InParanoid" id="A0A1B7MEZ7"/>
<sequence length="137" mass="15331">MSARKQASTSVYEWSEIAGQDDSSSSRRPMRSSSNPPSTPNCTSRRCVPPCDLASRGAHEELAAKIAREAREWSSTFRREVMVAYLFGCVRALFLLWLWWNVVAVSIPIQSFLGVVKTNYVFQVVPRVCEGGERGSK</sequence>
<keyword evidence="4" id="KW-1185">Reference proteome</keyword>
<dbReference type="AlphaFoldDB" id="A0A1B7MEZ7"/>
<keyword evidence="2" id="KW-0812">Transmembrane</keyword>
<name>A0A1B7MEZ7_9AGAM</name>
<evidence type="ECO:0000313" key="4">
    <source>
        <dbReference type="Proteomes" id="UP000092154"/>
    </source>
</evidence>
<feature type="compositionally biased region" description="Polar residues" evidence="1">
    <location>
        <begin position="1"/>
        <end position="12"/>
    </location>
</feature>
<dbReference type="Proteomes" id="UP000092154">
    <property type="component" value="Unassembled WGS sequence"/>
</dbReference>
<feature type="compositionally biased region" description="Low complexity" evidence="1">
    <location>
        <begin position="31"/>
        <end position="44"/>
    </location>
</feature>
<evidence type="ECO:0000256" key="2">
    <source>
        <dbReference type="SAM" id="Phobius"/>
    </source>
</evidence>
<feature type="transmembrane region" description="Helical" evidence="2">
    <location>
        <begin position="81"/>
        <end position="100"/>
    </location>
</feature>
<accession>A0A1B7MEZ7</accession>
<organism evidence="3 4">
    <name type="scientific">Rhizopogon vinicolor AM-OR11-026</name>
    <dbReference type="NCBI Taxonomy" id="1314800"/>
    <lineage>
        <taxon>Eukaryota</taxon>
        <taxon>Fungi</taxon>
        <taxon>Dikarya</taxon>
        <taxon>Basidiomycota</taxon>
        <taxon>Agaricomycotina</taxon>
        <taxon>Agaricomycetes</taxon>
        <taxon>Agaricomycetidae</taxon>
        <taxon>Boletales</taxon>
        <taxon>Suillineae</taxon>
        <taxon>Rhizopogonaceae</taxon>
        <taxon>Rhizopogon</taxon>
    </lineage>
</organism>
<evidence type="ECO:0000313" key="3">
    <source>
        <dbReference type="EMBL" id="OAX31182.1"/>
    </source>
</evidence>
<keyword evidence="2" id="KW-1133">Transmembrane helix</keyword>
<gene>
    <name evidence="3" type="ORF">K503DRAFT_111911</name>
</gene>
<dbReference type="OrthoDB" id="10477150at2759"/>
<keyword evidence="2" id="KW-0472">Membrane</keyword>
<proteinExistence type="predicted"/>